<sequence>MSFPSVKALRRHPEAKTLLNLIFGSDTTFSNGDLKGFEKQPEDAHIFCDIQPHLLSLTIEVHDLAELELQRSWVEMVPQNNNMRAQEDIMRLFSAIWQ</sequence>
<dbReference type="AlphaFoldDB" id="G1XCB8"/>
<dbReference type="Proteomes" id="UP000008784">
    <property type="component" value="Unassembled WGS sequence"/>
</dbReference>
<reference evidence="1 2" key="1">
    <citation type="journal article" date="2011" name="PLoS Pathog.">
        <title>Genomic and proteomic analyses of the fungus Arthrobotrys oligospora provide insights into nematode-trap formation.</title>
        <authorList>
            <person name="Yang J."/>
            <person name="Wang L."/>
            <person name="Ji X."/>
            <person name="Feng Y."/>
            <person name="Li X."/>
            <person name="Zou C."/>
            <person name="Xu J."/>
            <person name="Ren Y."/>
            <person name="Mi Q."/>
            <person name="Wu J."/>
            <person name="Liu S."/>
            <person name="Liu Y."/>
            <person name="Huang X."/>
            <person name="Wang H."/>
            <person name="Niu X."/>
            <person name="Li J."/>
            <person name="Liang L."/>
            <person name="Luo Y."/>
            <person name="Ji K."/>
            <person name="Zhou W."/>
            <person name="Yu Z."/>
            <person name="Li G."/>
            <person name="Liu Y."/>
            <person name="Li L."/>
            <person name="Qiao M."/>
            <person name="Feng L."/>
            <person name="Zhang K.-Q."/>
        </authorList>
    </citation>
    <scope>NUCLEOTIDE SEQUENCE [LARGE SCALE GENOMIC DNA]</scope>
    <source>
        <strain evidence="2">ATCC 24927 / CBS 115.81 / DSM 1491</strain>
    </source>
</reference>
<evidence type="ECO:0000313" key="1">
    <source>
        <dbReference type="EMBL" id="EGX49181.1"/>
    </source>
</evidence>
<dbReference type="HOGENOM" id="CLU_2333226_0_0_1"/>
<proteinExistence type="predicted"/>
<dbReference type="GeneID" id="22893068"/>
<comment type="caution">
    <text evidence="1">The sequence shown here is derived from an EMBL/GenBank/DDBJ whole genome shotgun (WGS) entry which is preliminary data.</text>
</comment>
<gene>
    <name evidence="1" type="ORF">AOL_s00078g565</name>
</gene>
<dbReference type="EMBL" id="ADOT01000135">
    <property type="protein sequence ID" value="EGX49181.1"/>
    <property type="molecule type" value="Genomic_DNA"/>
</dbReference>
<protein>
    <submittedName>
        <fullName evidence="1">Uncharacterized protein</fullName>
    </submittedName>
</protein>
<dbReference type="InParanoid" id="G1XCB8"/>
<dbReference type="RefSeq" id="XP_011122130.1">
    <property type="nucleotide sequence ID" value="XM_011123828.1"/>
</dbReference>
<evidence type="ECO:0000313" key="2">
    <source>
        <dbReference type="Proteomes" id="UP000008784"/>
    </source>
</evidence>
<name>G1XCB8_ARTOA</name>
<accession>G1XCB8</accession>
<keyword evidence="2" id="KW-1185">Reference proteome</keyword>
<organism evidence="1 2">
    <name type="scientific">Arthrobotrys oligospora (strain ATCC 24927 / CBS 115.81 / DSM 1491)</name>
    <name type="common">Nematode-trapping fungus</name>
    <name type="synonym">Didymozoophaga oligospora</name>
    <dbReference type="NCBI Taxonomy" id="756982"/>
    <lineage>
        <taxon>Eukaryota</taxon>
        <taxon>Fungi</taxon>
        <taxon>Dikarya</taxon>
        <taxon>Ascomycota</taxon>
        <taxon>Pezizomycotina</taxon>
        <taxon>Orbiliomycetes</taxon>
        <taxon>Orbiliales</taxon>
        <taxon>Orbiliaceae</taxon>
        <taxon>Orbilia</taxon>
        <taxon>Orbilia oligospora</taxon>
    </lineage>
</organism>